<name>A0A914D8S6_9BILA</name>
<accession>A0A914D8S6</accession>
<sequence length="76" mass="8641">MVIAAENLDEIHGNHDPQEYISRIRRKRNTVCQTDCWVKKGNFCGTCKPKKGYYSGLVIAGYNFNNCGKDYVCVCC</sequence>
<dbReference type="AlphaFoldDB" id="A0A914D8S6"/>
<dbReference type="Proteomes" id="UP000887540">
    <property type="component" value="Unplaced"/>
</dbReference>
<protein>
    <submittedName>
        <fullName evidence="2">Uncharacterized protein</fullName>
    </submittedName>
</protein>
<reference evidence="2" key="1">
    <citation type="submission" date="2022-11" db="UniProtKB">
        <authorList>
            <consortium name="WormBaseParasite"/>
        </authorList>
    </citation>
    <scope>IDENTIFICATION</scope>
</reference>
<organism evidence="1 2">
    <name type="scientific">Acrobeloides nanus</name>
    <dbReference type="NCBI Taxonomy" id="290746"/>
    <lineage>
        <taxon>Eukaryota</taxon>
        <taxon>Metazoa</taxon>
        <taxon>Ecdysozoa</taxon>
        <taxon>Nematoda</taxon>
        <taxon>Chromadorea</taxon>
        <taxon>Rhabditida</taxon>
        <taxon>Tylenchina</taxon>
        <taxon>Cephalobomorpha</taxon>
        <taxon>Cephaloboidea</taxon>
        <taxon>Cephalobidae</taxon>
        <taxon>Acrobeloides</taxon>
    </lineage>
</organism>
<evidence type="ECO:0000313" key="1">
    <source>
        <dbReference type="Proteomes" id="UP000887540"/>
    </source>
</evidence>
<dbReference type="WBParaSite" id="ACRNAN_scaffold20509.g17469.t1">
    <property type="protein sequence ID" value="ACRNAN_scaffold20509.g17469.t1"/>
    <property type="gene ID" value="ACRNAN_scaffold20509.g17469"/>
</dbReference>
<keyword evidence="1" id="KW-1185">Reference proteome</keyword>
<proteinExistence type="predicted"/>
<evidence type="ECO:0000313" key="2">
    <source>
        <dbReference type="WBParaSite" id="ACRNAN_scaffold20509.g17469.t1"/>
    </source>
</evidence>